<reference evidence="3 4" key="1">
    <citation type="submission" date="2014-06" db="EMBL/GenBank/DDBJ databases">
        <title>Evolutionary Origins and Diversification of the Mycorrhizal Mutualists.</title>
        <authorList>
            <consortium name="DOE Joint Genome Institute"/>
            <consortium name="Mycorrhizal Genomics Consortium"/>
            <person name="Kohler A."/>
            <person name="Kuo A."/>
            <person name="Nagy L.G."/>
            <person name="Floudas D."/>
            <person name="Copeland A."/>
            <person name="Barry K.W."/>
            <person name="Cichocki N."/>
            <person name="Veneault-Fourrey C."/>
            <person name="LaButti K."/>
            <person name="Lindquist E.A."/>
            <person name="Lipzen A."/>
            <person name="Lundell T."/>
            <person name="Morin E."/>
            <person name="Murat C."/>
            <person name="Riley R."/>
            <person name="Ohm R."/>
            <person name="Sun H."/>
            <person name="Tunlid A."/>
            <person name="Henrissat B."/>
            <person name="Grigoriev I.V."/>
            <person name="Hibbett D.S."/>
            <person name="Martin F."/>
        </authorList>
    </citation>
    <scope>NUCLEOTIDE SEQUENCE [LARGE SCALE GENOMIC DNA]</scope>
    <source>
        <strain evidence="3 4">SS14</strain>
    </source>
</reference>
<name>A0A0C9UL53_SPHS4</name>
<dbReference type="SUPFAM" id="SSF48403">
    <property type="entry name" value="Ankyrin repeat"/>
    <property type="match status" value="1"/>
</dbReference>
<gene>
    <name evidence="3" type="ORF">M422DRAFT_252680</name>
</gene>
<dbReference type="PROSITE" id="PS50088">
    <property type="entry name" value="ANK_REPEAT"/>
    <property type="match status" value="2"/>
</dbReference>
<evidence type="ECO:0000259" key="2">
    <source>
        <dbReference type="Pfam" id="PF22939"/>
    </source>
</evidence>
<sequence length="469" mass="53492">MLSSKTLPQKELQALLIAQLHHHHHHHHKGFIIIDAFDEISQTGVQKDLLQIISESGVKVLVTSRPHIMNLKADAILKITAAPDDIRTFIEAQLEINDISRLRGKAPDLKDIIITGVQKKSSGIFLLAKLHMITMQDILRKGRYNKIIHALENLHDNFSKTYENVLDRIAQNPEDGSYVHWTLSWILRAYRPLSMKELQCALDITEGGTGIDHKNFMEETYIISVCQGLVVIGKESGIVSIVHETAYEWLNQNIAKTPFLSEAKLAKACLSFLDNNMEVIKQQQEYQKRDLLFTSYASNGWHEHISRMEQDDEVIQDCCALLLNSDKLQVIVKLLERYQRWREDSWDTQRWREDSWGTQRKKVLFHVCAQLGMDKVLECIIYEEESIGYGPNIKDRNGNTPLAVAVIFGNINVVRVLLDSGRIDVGSINAKKLTPLHLATQRGHREVVALLLKTEKTWAWRGGGTSVED</sequence>
<keyword evidence="1" id="KW-0040">ANK repeat</keyword>
<dbReference type="EMBL" id="KN837120">
    <property type="protein sequence ID" value="KIJ43788.1"/>
    <property type="molecule type" value="Genomic_DNA"/>
</dbReference>
<proteinExistence type="predicted"/>
<dbReference type="OrthoDB" id="7464126at2759"/>
<keyword evidence="4" id="KW-1185">Reference proteome</keyword>
<dbReference type="InterPro" id="IPR054471">
    <property type="entry name" value="GPIID_WHD"/>
</dbReference>
<dbReference type="Pfam" id="PF22939">
    <property type="entry name" value="WHD_GPIID"/>
    <property type="match status" value="1"/>
</dbReference>
<dbReference type="PANTHER" id="PTHR10039">
    <property type="entry name" value="AMELOGENIN"/>
    <property type="match status" value="1"/>
</dbReference>
<feature type="domain" description="GPI inositol-deacylase winged helix" evidence="2">
    <location>
        <begin position="182"/>
        <end position="253"/>
    </location>
</feature>
<feature type="repeat" description="ANK" evidence="1">
    <location>
        <begin position="397"/>
        <end position="421"/>
    </location>
</feature>
<dbReference type="Gene3D" id="1.25.40.20">
    <property type="entry name" value="Ankyrin repeat-containing domain"/>
    <property type="match status" value="1"/>
</dbReference>
<dbReference type="InterPro" id="IPR036770">
    <property type="entry name" value="Ankyrin_rpt-contain_sf"/>
</dbReference>
<protein>
    <recommendedName>
        <fullName evidence="2">GPI inositol-deacylase winged helix domain-containing protein</fullName>
    </recommendedName>
</protein>
<dbReference type="SMART" id="SM00248">
    <property type="entry name" value="ANK"/>
    <property type="match status" value="3"/>
</dbReference>
<dbReference type="PROSITE" id="PS50297">
    <property type="entry name" value="ANK_REP_REGION"/>
    <property type="match status" value="2"/>
</dbReference>
<dbReference type="AlphaFoldDB" id="A0A0C9UL53"/>
<dbReference type="Proteomes" id="UP000054279">
    <property type="component" value="Unassembled WGS sequence"/>
</dbReference>
<evidence type="ECO:0000313" key="4">
    <source>
        <dbReference type="Proteomes" id="UP000054279"/>
    </source>
</evidence>
<organism evidence="3 4">
    <name type="scientific">Sphaerobolus stellatus (strain SS14)</name>
    <dbReference type="NCBI Taxonomy" id="990650"/>
    <lineage>
        <taxon>Eukaryota</taxon>
        <taxon>Fungi</taxon>
        <taxon>Dikarya</taxon>
        <taxon>Basidiomycota</taxon>
        <taxon>Agaricomycotina</taxon>
        <taxon>Agaricomycetes</taxon>
        <taxon>Phallomycetidae</taxon>
        <taxon>Geastrales</taxon>
        <taxon>Sphaerobolaceae</taxon>
        <taxon>Sphaerobolus</taxon>
    </lineage>
</organism>
<feature type="repeat" description="ANK" evidence="1">
    <location>
        <begin position="431"/>
        <end position="453"/>
    </location>
</feature>
<dbReference type="Pfam" id="PF12796">
    <property type="entry name" value="Ank_2"/>
    <property type="match status" value="1"/>
</dbReference>
<evidence type="ECO:0000256" key="1">
    <source>
        <dbReference type="PROSITE-ProRule" id="PRU00023"/>
    </source>
</evidence>
<dbReference type="InterPro" id="IPR002110">
    <property type="entry name" value="Ankyrin_rpt"/>
</dbReference>
<dbReference type="HOGENOM" id="CLU_562803_0_0_1"/>
<evidence type="ECO:0000313" key="3">
    <source>
        <dbReference type="EMBL" id="KIJ43788.1"/>
    </source>
</evidence>
<accession>A0A0C9UL53</accession>
<dbReference type="PANTHER" id="PTHR10039:SF16">
    <property type="entry name" value="GPI INOSITOL-DEACYLASE"/>
    <property type="match status" value="1"/>
</dbReference>